<evidence type="ECO:0000259" key="4">
    <source>
        <dbReference type="Pfam" id="PF00496"/>
    </source>
</evidence>
<dbReference type="PIRSF" id="PIRSF002741">
    <property type="entry name" value="MppA"/>
    <property type="match status" value="1"/>
</dbReference>
<dbReference type="PANTHER" id="PTHR30290">
    <property type="entry name" value="PERIPLASMIC BINDING COMPONENT OF ABC TRANSPORTER"/>
    <property type="match status" value="1"/>
</dbReference>
<comment type="similarity">
    <text evidence="1">Belongs to the bacterial solute-binding protein 5 family.</text>
</comment>
<evidence type="ECO:0000313" key="5">
    <source>
        <dbReference type="EMBL" id="SVB53128.1"/>
    </source>
</evidence>
<dbReference type="InterPro" id="IPR030678">
    <property type="entry name" value="Peptide/Ni-bd"/>
</dbReference>
<evidence type="ECO:0000256" key="2">
    <source>
        <dbReference type="ARBA" id="ARBA00022448"/>
    </source>
</evidence>
<organism evidence="5">
    <name type="scientific">marine metagenome</name>
    <dbReference type="NCBI Taxonomy" id="408172"/>
    <lineage>
        <taxon>unclassified sequences</taxon>
        <taxon>metagenomes</taxon>
        <taxon>ecological metagenomes</taxon>
    </lineage>
</organism>
<protein>
    <recommendedName>
        <fullName evidence="4">Solute-binding protein family 5 domain-containing protein</fullName>
    </recommendedName>
</protein>
<dbReference type="GO" id="GO:0043190">
    <property type="term" value="C:ATP-binding cassette (ABC) transporter complex"/>
    <property type="evidence" value="ECO:0007669"/>
    <property type="project" value="InterPro"/>
</dbReference>
<dbReference type="GO" id="GO:0015833">
    <property type="term" value="P:peptide transport"/>
    <property type="evidence" value="ECO:0007669"/>
    <property type="project" value="TreeGrafter"/>
</dbReference>
<dbReference type="GO" id="GO:1904680">
    <property type="term" value="F:peptide transmembrane transporter activity"/>
    <property type="evidence" value="ECO:0007669"/>
    <property type="project" value="TreeGrafter"/>
</dbReference>
<sequence>DGAYAEEVAEPVFGGTLRVGLEAETDGINPTVNRLAVAGHQMARAVYDALVNVVDDPCACVFAPGLAESWSSTDDNMTWDFNIREGVQFHDGTMLDAETVAFAIGRQLADPLISLALKPLFRAEDAVEVVDDMTVRFHLKRSHVDFPFYFAGQLGYIPSMAYMQAAMDDPSLNQAPVGSGPFAFDSRTQDSVTRFVRNDNWWRGDVYLDAIEFYIYTDTVIGADALGVGDIDAIHSSNMDAILILRDLPDVQIFENDLGEETFGMMNAQVPPFDDIRARQALTFATARDDYLEFIGQGELRAAESWFAPELPYHNPDVVQEHDMPEKSGPLVDSYCADFPENCTDGKINMEFQFSGPSVIQERVYDILSAGWEPFFEIEKQMILQDDHITQTAIGQYNWVTWRQMGARNPDGDITWINCEAIGFLSLNWPRYCDPARDELLYQARGTADMDERVTLWQEVAEMVNQDYTYILFTHTLWSNTYASKVKNICGNTWPDGSAAQCHSFGGGNVDWYQFWIEE</sequence>
<dbReference type="AlphaFoldDB" id="A0A382ER12"/>
<dbReference type="InterPro" id="IPR000914">
    <property type="entry name" value="SBP_5_dom"/>
</dbReference>
<gene>
    <name evidence="5" type="ORF">METZ01_LOCUS205982</name>
</gene>
<dbReference type="SUPFAM" id="SSF53850">
    <property type="entry name" value="Periplasmic binding protein-like II"/>
    <property type="match status" value="1"/>
</dbReference>
<dbReference type="EMBL" id="UINC01045860">
    <property type="protein sequence ID" value="SVB53128.1"/>
    <property type="molecule type" value="Genomic_DNA"/>
</dbReference>
<dbReference type="PANTHER" id="PTHR30290:SF9">
    <property type="entry name" value="OLIGOPEPTIDE-BINDING PROTEIN APPA"/>
    <property type="match status" value="1"/>
</dbReference>
<accession>A0A382ER12</accession>
<dbReference type="Pfam" id="PF00496">
    <property type="entry name" value="SBP_bac_5"/>
    <property type="match status" value="1"/>
</dbReference>
<reference evidence="5" key="1">
    <citation type="submission" date="2018-05" db="EMBL/GenBank/DDBJ databases">
        <authorList>
            <person name="Lanie J.A."/>
            <person name="Ng W.-L."/>
            <person name="Kazmierczak K.M."/>
            <person name="Andrzejewski T.M."/>
            <person name="Davidsen T.M."/>
            <person name="Wayne K.J."/>
            <person name="Tettelin H."/>
            <person name="Glass J.I."/>
            <person name="Rusch D."/>
            <person name="Podicherti R."/>
            <person name="Tsui H.-C.T."/>
            <person name="Winkler M.E."/>
        </authorList>
    </citation>
    <scope>NUCLEOTIDE SEQUENCE</scope>
</reference>
<dbReference type="Gene3D" id="3.40.190.10">
    <property type="entry name" value="Periplasmic binding protein-like II"/>
    <property type="match status" value="1"/>
</dbReference>
<name>A0A382ER12_9ZZZZ</name>
<dbReference type="Gene3D" id="3.10.105.10">
    <property type="entry name" value="Dipeptide-binding Protein, Domain 3"/>
    <property type="match status" value="1"/>
</dbReference>
<dbReference type="GO" id="GO:0042597">
    <property type="term" value="C:periplasmic space"/>
    <property type="evidence" value="ECO:0007669"/>
    <property type="project" value="UniProtKB-ARBA"/>
</dbReference>
<keyword evidence="2" id="KW-0813">Transport</keyword>
<evidence type="ECO:0000256" key="1">
    <source>
        <dbReference type="ARBA" id="ARBA00005695"/>
    </source>
</evidence>
<keyword evidence="3" id="KW-0732">Signal</keyword>
<dbReference type="InterPro" id="IPR039424">
    <property type="entry name" value="SBP_5"/>
</dbReference>
<evidence type="ECO:0000256" key="3">
    <source>
        <dbReference type="ARBA" id="ARBA00022729"/>
    </source>
</evidence>
<feature type="domain" description="Solute-binding protein family 5" evidence="4">
    <location>
        <begin position="63"/>
        <end position="331"/>
    </location>
</feature>
<proteinExistence type="inferred from homology"/>
<feature type="non-terminal residue" evidence="5">
    <location>
        <position position="1"/>
    </location>
</feature>